<protein>
    <submittedName>
        <fullName evidence="1 2">Uncharacterized protein</fullName>
    </submittedName>
</protein>
<accession>A0A072UKR6</accession>
<reference evidence="1 3" key="1">
    <citation type="journal article" date="2011" name="Nature">
        <title>The Medicago genome provides insight into the evolution of rhizobial symbioses.</title>
        <authorList>
            <person name="Young N.D."/>
            <person name="Debelle F."/>
            <person name="Oldroyd G.E."/>
            <person name="Geurts R."/>
            <person name="Cannon S.B."/>
            <person name="Udvardi M.K."/>
            <person name="Benedito V.A."/>
            <person name="Mayer K.F."/>
            <person name="Gouzy J."/>
            <person name="Schoof H."/>
            <person name="Van de Peer Y."/>
            <person name="Proost S."/>
            <person name="Cook D.R."/>
            <person name="Meyers B.C."/>
            <person name="Spannagl M."/>
            <person name="Cheung F."/>
            <person name="De Mita S."/>
            <person name="Krishnakumar V."/>
            <person name="Gundlach H."/>
            <person name="Zhou S."/>
            <person name="Mudge J."/>
            <person name="Bharti A.K."/>
            <person name="Murray J.D."/>
            <person name="Naoumkina M.A."/>
            <person name="Rosen B."/>
            <person name="Silverstein K.A."/>
            <person name="Tang H."/>
            <person name="Rombauts S."/>
            <person name="Zhao P.X."/>
            <person name="Zhou P."/>
            <person name="Barbe V."/>
            <person name="Bardou P."/>
            <person name="Bechner M."/>
            <person name="Bellec A."/>
            <person name="Berger A."/>
            <person name="Berges H."/>
            <person name="Bidwell S."/>
            <person name="Bisseling T."/>
            <person name="Choisne N."/>
            <person name="Couloux A."/>
            <person name="Denny R."/>
            <person name="Deshpande S."/>
            <person name="Dai X."/>
            <person name="Doyle J.J."/>
            <person name="Dudez A.M."/>
            <person name="Farmer A.D."/>
            <person name="Fouteau S."/>
            <person name="Franken C."/>
            <person name="Gibelin C."/>
            <person name="Gish J."/>
            <person name="Goldstein S."/>
            <person name="Gonzalez A.J."/>
            <person name="Green P.J."/>
            <person name="Hallab A."/>
            <person name="Hartog M."/>
            <person name="Hua A."/>
            <person name="Humphray S.J."/>
            <person name="Jeong D.H."/>
            <person name="Jing Y."/>
            <person name="Jocker A."/>
            <person name="Kenton S.M."/>
            <person name="Kim D.J."/>
            <person name="Klee K."/>
            <person name="Lai H."/>
            <person name="Lang C."/>
            <person name="Lin S."/>
            <person name="Macmil S.L."/>
            <person name="Magdelenat G."/>
            <person name="Matthews L."/>
            <person name="McCorrison J."/>
            <person name="Monaghan E.L."/>
            <person name="Mun J.H."/>
            <person name="Najar F.Z."/>
            <person name="Nicholson C."/>
            <person name="Noirot C."/>
            <person name="O'Bleness M."/>
            <person name="Paule C.R."/>
            <person name="Poulain J."/>
            <person name="Prion F."/>
            <person name="Qin B."/>
            <person name="Qu C."/>
            <person name="Retzel E.F."/>
            <person name="Riddle C."/>
            <person name="Sallet E."/>
            <person name="Samain S."/>
            <person name="Samson N."/>
            <person name="Sanders I."/>
            <person name="Saurat O."/>
            <person name="Scarpelli C."/>
            <person name="Schiex T."/>
            <person name="Segurens B."/>
            <person name="Severin A.J."/>
            <person name="Sherrier D.J."/>
            <person name="Shi R."/>
            <person name="Sims S."/>
            <person name="Singer S.R."/>
            <person name="Sinharoy S."/>
            <person name="Sterck L."/>
            <person name="Viollet A."/>
            <person name="Wang B.B."/>
            <person name="Wang K."/>
            <person name="Wang M."/>
            <person name="Wang X."/>
            <person name="Warfsmann J."/>
            <person name="Weissenbach J."/>
            <person name="White D.D."/>
            <person name="White J.D."/>
            <person name="Wiley G.B."/>
            <person name="Wincker P."/>
            <person name="Xing Y."/>
            <person name="Yang L."/>
            <person name="Yao Z."/>
            <person name="Ying F."/>
            <person name="Zhai J."/>
            <person name="Zhou L."/>
            <person name="Zuber A."/>
            <person name="Denarie J."/>
            <person name="Dixon R.A."/>
            <person name="May G.D."/>
            <person name="Schwartz D.C."/>
            <person name="Rogers J."/>
            <person name="Quetier F."/>
            <person name="Town C.D."/>
            <person name="Roe B.A."/>
        </authorList>
    </citation>
    <scope>NUCLEOTIDE SEQUENCE [LARGE SCALE GENOMIC DNA]</scope>
    <source>
        <strain evidence="1">A17</strain>
        <strain evidence="2 3">cv. Jemalong A17</strain>
    </source>
</reference>
<keyword evidence="3" id="KW-1185">Reference proteome</keyword>
<evidence type="ECO:0000313" key="2">
    <source>
        <dbReference type="EnsemblPlants" id="KEH26405"/>
    </source>
</evidence>
<dbReference type="HOGENOM" id="CLU_2561811_0_0_1"/>
<evidence type="ECO:0000313" key="1">
    <source>
        <dbReference type="EMBL" id="KEH26405.1"/>
    </source>
</evidence>
<dbReference type="Proteomes" id="UP000002051">
    <property type="component" value="Chromosome 6"/>
</dbReference>
<dbReference type="EnsemblPlants" id="KEH26405">
    <property type="protein sequence ID" value="KEH26405"/>
    <property type="gene ID" value="MTR_6g054190"/>
</dbReference>
<reference evidence="2" key="3">
    <citation type="submission" date="2015-04" db="UniProtKB">
        <authorList>
            <consortium name="EnsemblPlants"/>
        </authorList>
    </citation>
    <scope>IDENTIFICATION</scope>
    <source>
        <strain evidence="2">cv. Jemalong A17</strain>
    </source>
</reference>
<gene>
    <name evidence="1" type="ordered locus">MTR_6g054190</name>
</gene>
<dbReference type="AlphaFoldDB" id="A0A072UKR6"/>
<name>A0A072UKR6_MEDTR</name>
<dbReference type="EMBL" id="CM001222">
    <property type="protein sequence ID" value="KEH26405.1"/>
    <property type="molecule type" value="Genomic_DNA"/>
</dbReference>
<evidence type="ECO:0000313" key="3">
    <source>
        <dbReference type="Proteomes" id="UP000002051"/>
    </source>
</evidence>
<proteinExistence type="predicted"/>
<sequence>MNKKAVIESLNPLRRISKTGLMPTISFTSILEGLVIPGQMEEEVGFTCKDDLIEKFVIKNDQDKADQIELENALDIEETLWQ</sequence>
<reference evidence="1 3" key="2">
    <citation type="journal article" date="2014" name="BMC Genomics">
        <title>An improved genome release (version Mt4.0) for the model legume Medicago truncatula.</title>
        <authorList>
            <person name="Tang H."/>
            <person name="Krishnakumar V."/>
            <person name="Bidwell S."/>
            <person name="Rosen B."/>
            <person name="Chan A."/>
            <person name="Zhou S."/>
            <person name="Gentzbittel L."/>
            <person name="Childs K.L."/>
            <person name="Yandell M."/>
            <person name="Gundlach H."/>
            <person name="Mayer K.F."/>
            <person name="Schwartz D.C."/>
            <person name="Town C.D."/>
        </authorList>
    </citation>
    <scope>GENOME REANNOTATION</scope>
    <source>
        <strain evidence="1">A17</strain>
        <strain evidence="2 3">cv. Jemalong A17</strain>
    </source>
</reference>
<organism evidence="1 3">
    <name type="scientific">Medicago truncatula</name>
    <name type="common">Barrel medic</name>
    <name type="synonym">Medicago tribuloides</name>
    <dbReference type="NCBI Taxonomy" id="3880"/>
    <lineage>
        <taxon>Eukaryota</taxon>
        <taxon>Viridiplantae</taxon>
        <taxon>Streptophyta</taxon>
        <taxon>Embryophyta</taxon>
        <taxon>Tracheophyta</taxon>
        <taxon>Spermatophyta</taxon>
        <taxon>Magnoliopsida</taxon>
        <taxon>eudicotyledons</taxon>
        <taxon>Gunneridae</taxon>
        <taxon>Pentapetalae</taxon>
        <taxon>rosids</taxon>
        <taxon>fabids</taxon>
        <taxon>Fabales</taxon>
        <taxon>Fabaceae</taxon>
        <taxon>Papilionoideae</taxon>
        <taxon>50 kb inversion clade</taxon>
        <taxon>NPAAA clade</taxon>
        <taxon>Hologalegina</taxon>
        <taxon>IRL clade</taxon>
        <taxon>Trifolieae</taxon>
        <taxon>Medicago</taxon>
    </lineage>
</organism>